<dbReference type="RefSeq" id="WP_173732402.1">
    <property type="nucleotide sequence ID" value="NZ_JABTTE010000031.1"/>
</dbReference>
<keyword evidence="2" id="KW-1185">Reference proteome</keyword>
<dbReference type="GO" id="GO:0043937">
    <property type="term" value="P:regulation of sporulation"/>
    <property type="evidence" value="ECO:0007669"/>
    <property type="project" value="InterPro"/>
</dbReference>
<dbReference type="Proteomes" id="UP000625804">
    <property type="component" value="Unassembled WGS sequence"/>
</dbReference>
<dbReference type="EMBL" id="JABTTE010000031">
    <property type="protein sequence ID" value="NSL53202.1"/>
    <property type="molecule type" value="Genomic_DNA"/>
</dbReference>
<dbReference type="InterPro" id="IPR036638">
    <property type="entry name" value="HLH_DNA-bd_sf"/>
</dbReference>
<dbReference type="Pfam" id="PF09388">
    <property type="entry name" value="SpoOE-like"/>
    <property type="match status" value="1"/>
</dbReference>
<dbReference type="AlphaFoldDB" id="A0A8J8GGZ7"/>
<dbReference type="PANTHER" id="PTHR41263">
    <property type="entry name" value="ASPARTYL-PHOSPHATE PHOSPHATASE YISI"/>
    <property type="match status" value="1"/>
</dbReference>
<reference evidence="1" key="1">
    <citation type="submission" date="2020-06" db="EMBL/GenBank/DDBJ databases">
        <title>A novel thermopfilic bacterium from Erzurum, Turkey.</title>
        <authorList>
            <person name="Adiguzel A."/>
            <person name="Ay H."/>
            <person name="Baltaci M.O."/>
        </authorList>
    </citation>
    <scope>NUCLEOTIDE SEQUENCE</scope>
    <source>
        <strain evidence="1">P2</strain>
    </source>
</reference>
<proteinExistence type="predicted"/>
<comment type="caution">
    <text evidence="1">The sequence shown here is derived from an EMBL/GenBank/DDBJ whole genome shotgun (WGS) entry which is preliminary data.</text>
</comment>
<dbReference type="PANTHER" id="PTHR41263:SF1">
    <property type="entry name" value="ASPARTYL-PHOSPHATE PHOSPHATASE YISI"/>
    <property type="match status" value="1"/>
</dbReference>
<dbReference type="InterPro" id="IPR037208">
    <property type="entry name" value="Spo0E-like_sf"/>
</dbReference>
<gene>
    <name evidence="1" type="ORF">HR057_15785</name>
</gene>
<name>A0A8J8GGZ7_9BACI</name>
<dbReference type="Gene3D" id="4.10.280.10">
    <property type="entry name" value="Helix-loop-helix DNA-binding domain"/>
    <property type="match status" value="1"/>
</dbReference>
<evidence type="ECO:0000313" key="1">
    <source>
        <dbReference type="EMBL" id="NSL53202.1"/>
    </source>
</evidence>
<dbReference type="InterPro" id="IPR018540">
    <property type="entry name" value="Spo0E-like"/>
</dbReference>
<dbReference type="SUPFAM" id="SSF140500">
    <property type="entry name" value="BAS1536-like"/>
    <property type="match status" value="1"/>
</dbReference>
<protein>
    <submittedName>
        <fullName evidence="1">Aspartyl-phosphate phosphatase Spo0E family protein</fullName>
    </submittedName>
</protein>
<dbReference type="InterPro" id="IPR053028">
    <property type="entry name" value="Spo0E-like_phosphatase"/>
</dbReference>
<dbReference type="GO" id="GO:0046983">
    <property type="term" value="F:protein dimerization activity"/>
    <property type="evidence" value="ECO:0007669"/>
    <property type="project" value="InterPro"/>
</dbReference>
<sequence length="59" mass="6721">MVVDIEIQKLEEQINKVKKELVLTVKETGLNSQQTLNCSQRLDALITAYQKMRAVGCEK</sequence>
<accession>A0A8J8GGZ7</accession>
<organism evidence="1 2">
    <name type="scientific">Calidifontibacillus erzurumensis</name>
    <dbReference type="NCBI Taxonomy" id="2741433"/>
    <lineage>
        <taxon>Bacteria</taxon>
        <taxon>Bacillati</taxon>
        <taxon>Bacillota</taxon>
        <taxon>Bacilli</taxon>
        <taxon>Bacillales</taxon>
        <taxon>Bacillaceae</taxon>
        <taxon>Calidifontibacillus/Schinkia group</taxon>
        <taxon>Calidifontibacillus</taxon>
    </lineage>
</organism>
<evidence type="ECO:0000313" key="2">
    <source>
        <dbReference type="Proteomes" id="UP000625804"/>
    </source>
</evidence>